<evidence type="ECO:0000259" key="3">
    <source>
        <dbReference type="PROSITE" id="PS50977"/>
    </source>
</evidence>
<dbReference type="InterPro" id="IPR050109">
    <property type="entry name" value="HTH-type_TetR-like_transc_reg"/>
</dbReference>
<proteinExistence type="predicted"/>
<dbReference type="PROSITE" id="PS50977">
    <property type="entry name" value="HTH_TETR_2"/>
    <property type="match status" value="1"/>
</dbReference>
<organism evidence="4 5">
    <name type="scientific">Phycicoccus avicenniae</name>
    <dbReference type="NCBI Taxonomy" id="2828860"/>
    <lineage>
        <taxon>Bacteria</taxon>
        <taxon>Bacillati</taxon>
        <taxon>Actinomycetota</taxon>
        <taxon>Actinomycetes</taxon>
        <taxon>Micrococcales</taxon>
        <taxon>Intrasporangiaceae</taxon>
        <taxon>Phycicoccus</taxon>
    </lineage>
</organism>
<dbReference type="Gene3D" id="1.10.357.10">
    <property type="entry name" value="Tetracycline Repressor, domain 2"/>
    <property type="match status" value="1"/>
</dbReference>
<evidence type="ECO:0000256" key="2">
    <source>
        <dbReference type="PROSITE-ProRule" id="PRU00335"/>
    </source>
</evidence>
<protein>
    <submittedName>
        <fullName evidence="4">TetR/AcrR family transcriptional regulator</fullName>
    </submittedName>
</protein>
<feature type="domain" description="HTH tetR-type" evidence="3">
    <location>
        <begin position="11"/>
        <end position="71"/>
    </location>
</feature>
<sequence length="178" mass="18915">MPVPGDSSKSDARRNAVVASAVRQFAARGFYGTSTGQVAAGAGISQPYVYRLFRDKTALFVAAVDHVSNVLARAWEQAGQRADGNPLDVARLLASYGAVVEDPRTVRFLMHANCAVDEPDIAEALRRCYAKQVDTLTALGLTPEEMREVLGAGLLANVVVGLGLAHSDAEWAKAMSGR</sequence>
<dbReference type="PRINTS" id="PR00455">
    <property type="entry name" value="HTHTETR"/>
</dbReference>
<dbReference type="Proteomes" id="UP000677016">
    <property type="component" value="Unassembled WGS sequence"/>
</dbReference>
<dbReference type="AlphaFoldDB" id="A0A941HXH8"/>
<dbReference type="Pfam" id="PF00440">
    <property type="entry name" value="TetR_N"/>
    <property type="match status" value="1"/>
</dbReference>
<dbReference type="SUPFAM" id="SSF46689">
    <property type="entry name" value="Homeodomain-like"/>
    <property type="match status" value="1"/>
</dbReference>
<evidence type="ECO:0000256" key="1">
    <source>
        <dbReference type="ARBA" id="ARBA00023125"/>
    </source>
</evidence>
<reference evidence="4" key="1">
    <citation type="submission" date="2021-04" db="EMBL/GenBank/DDBJ databases">
        <title>Phycicoccus avicenniae sp. nov., a novel endophytic actinomycetes isolated from branch of Avicennia mariana.</title>
        <authorList>
            <person name="Tuo L."/>
        </authorList>
    </citation>
    <scope>NUCLEOTIDE SEQUENCE</scope>
    <source>
        <strain evidence="4">BSK3Z-2</strain>
    </source>
</reference>
<keyword evidence="5" id="KW-1185">Reference proteome</keyword>
<dbReference type="PANTHER" id="PTHR30055">
    <property type="entry name" value="HTH-TYPE TRANSCRIPTIONAL REGULATOR RUTR"/>
    <property type="match status" value="1"/>
</dbReference>
<comment type="caution">
    <text evidence="4">The sequence shown here is derived from an EMBL/GenBank/DDBJ whole genome shotgun (WGS) entry which is preliminary data.</text>
</comment>
<dbReference type="RefSeq" id="WP_211601023.1">
    <property type="nucleotide sequence ID" value="NZ_JAGSNF010000001.1"/>
</dbReference>
<dbReference type="InterPro" id="IPR009057">
    <property type="entry name" value="Homeodomain-like_sf"/>
</dbReference>
<evidence type="ECO:0000313" key="5">
    <source>
        <dbReference type="Proteomes" id="UP000677016"/>
    </source>
</evidence>
<name>A0A941HXH8_9MICO</name>
<keyword evidence="1 2" id="KW-0238">DNA-binding</keyword>
<dbReference type="EMBL" id="JAGSNF010000001">
    <property type="protein sequence ID" value="MBR7741863.1"/>
    <property type="molecule type" value="Genomic_DNA"/>
</dbReference>
<evidence type="ECO:0000313" key="4">
    <source>
        <dbReference type="EMBL" id="MBR7741863.1"/>
    </source>
</evidence>
<dbReference type="InterPro" id="IPR001647">
    <property type="entry name" value="HTH_TetR"/>
</dbReference>
<dbReference type="PANTHER" id="PTHR30055:SF146">
    <property type="entry name" value="HTH-TYPE TRANSCRIPTIONAL DUAL REGULATOR CECR"/>
    <property type="match status" value="1"/>
</dbReference>
<accession>A0A941HXH8</accession>
<dbReference type="GO" id="GO:0000976">
    <property type="term" value="F:transcription cis-regulatory region binding"/>
    <property type="evidence" value="ECO:0007669"/>
    <property type="project" value="TreeGrafter"/>
</dbReference>
<gene>
    <name evidence="4" type="ORF">KC207_00965</name>
</gene>
<feature type="DNA-binding region" description="H-T-H motif" evidence="2">
    <location>
        <begin position="34"/>
        <end position="53"/>
    </location>
</feature>
<dbReference type="GO" id="GO:0003700">
    <property type="term" value="F:DNA-binding transcription factor activity"/>
    <property type="evidence" value="ECO:0007669"/>
    <property type="project" value="TreeGrafter"/>
</dbReference>